<gene>
    <name evidence="5" type="ORF">C0Q70_15059</name>
</gene>
<dbReference type="SMART" id="SM01293">
    <property type="entry name" value="DUF3402"/>
    <property type="match status" value="1"/>
</dbReference>
<dbReference type="Pfam" id="PF07923">
    <property type="entry name" value="N1221"/>
    <property type="match status" value="1"/>
</dbReference>
<dbReference type="Pfam" id="PF11882">
    <property type="entry name" value="DUF3402"/>
    <property type="match status" value="1"/>
</dbReference>
<sequence>MFEADLTQNHSRLKSSRLFSRDVDVTEALPMLMYWPAIEASNNGCKGARNKSGGHAKSIGLVVHLPKSFNVIRIFQKRRIGFWRQSLKDLTKRFPEVFVSESYRLDIFKVYIPATYAVIMNESMDIDFLYDDADRYCVEIAELYSYTEECEFIQNQCSYEELAKAYGIQRWTTASPSEKQRFLVTLQNELEVAERERRMLAMQAVLYLVQGNFGEIDCEEEQLEQVLKNVHLVYELGMFTTFVQLLGLEIENTTAATSAMRKPAVSVADSREIRCILNLLYTVVETLRVPREEESEEDEHIRDAFRQELGQPILGEDTLAIVLFTMVTRFCSGSAPHFPMKKVLLLLWKVVLASLGGLKELQDRKNEKRKEHDLEALPEDTYEVFRSMRPASPPASAADLIEQQAPRRGLRGGKRSSLDDPFEAGLDRDDDLMREMENLKSGSDDDMPPTPPRPATPSVAQKSLPWKPKVRQKDLEQFLDHTRAKFVGFQVKNDHLSLAGLPQPIHEGVKVLRQHLYISLSELQIKREEEIAKNPLSRPEQYVEPSPVECLYQAMLPSLPQYMIALLKLLLAAAPTSKAKTESINILSDVLPEEMPTTVLQSMKLGIDVNRHKEIIVKAISGLLLLLLKHFKLNHIYQFEFTSQHLVFANCIPLVLKFFNQNILSYVSAKNSVPALDFPKCVLGDHQELTAENIENGDGAAYCWRNIFSCINLLRILNKLTKWKHSRTMMLVVFKSAPILKRALKVRQAMLQLYVLKLLKLQTKYLGRQWRKSNMKTMSAIYQKVRHRLGDDWAYGNDMDARPWDFQAEECALRACVDRFNNRRYGSNGADPDFRPVDNCILSVLGQYTELSEEFKQNYERWLDQEVFGRQVDWDLMLDRC</sequence>
<evidence type="ECO:0008006" key="7">
    <source>
        <dbReference type="Google" id="ProtNLM"/>
    </source>
</evidence>
<evidence type="ECO:0000256" key="1">
    <source>
        <dbReference type="ARBA" id="ARBA00007062"/>
    </source>
</evidence>
<evidence type="ECO:0000259" key="4">
    <source>
        <dbReference type="SMART" id="SM01293"/>
    </source>
</evidence>
<feature type="region of interest" description="Disordered" evidence="2">
    <location>
        <begin position="389"/>
        <end position="463"/>
    </location>
</feature>
<dbReference type="InterPro" id="IPR040185">
    <property type="entry name" value="Far11/STRP"/>
</dbReference>
<dbReference type="PANTHER" id="PTHR13239">
    <property type="entry name" value="PROTEIN REQUIRED FOR HYPHAL ANASTOMOSIS HAM-2"/>
    <property type="match status" value="1"/>
</dbReference>
<dbReference type="GO" id="GO:0005829">
    <property type="term" value="C:cytosol"/>
    <property type="evidence" value="ECO:0007669"/>
    <property type="project" value="TreeGrafter"/>
</dbReference>
<feature type="domain" description="Far11/STRP N-terminal" evidence="3">
    <location>
        <begin position="123"/>
        <end position="430"/>
    </location>
</feature>
<keyword evidence="6" id="KW-1185">Reference proteome</keyword>
<dbReference type="Proteomes" id="UP000245119">
    <property type="component" value="Linkage Group LG9"/>
</dbReference>
<comment type="similarity">
    <text evidence="1">Belongs to the STRIP family.</text>
</comment>
<dbReference type="EMBL" id="PZQS01000009">
    <property type="protein sequence ID" value="PVD24576.1"/>
    <property type="molecule type" value="Genomic_DNA"/>
</dbReference>
<evidence type="ECO:0000256" key="2">
    <source>
        <dbReference type="SAM" id="MobiDB-lite"/>
    </source>
</evidence>
<dbReference type="InterPro" id="IPR021819">
    <property type="entry name" value="Far11/STRP_C"/>
</dbReference>
<evidence type="ECO:0000259" key="3">
    <source>
        <dbReference type="SMART" id="SM01292"/>
    </source>
</evidence>
<reference evidence="5 6" key="1">
    <citation type="submission" date="2018-04" db="EMBL/GenBank/DDBJ databases">
        <title>The genome of golden apple snail Pomacea canaliculata provides insight into stress tolerance and invasive adaptation.</title>
        <authorList>
            <person name="Liu C."/>
            <person name="Liu B."/>
            <person name="Ren Y."/>
            <person name="Zhang Y."/>
            <person name="Wang H."/>
            <person name="Li S."/>
            <person name="Jiang F."/>
            <person name="Yin L."/>
            <person name="Zhang G."/>
            <person name="Qian W."/>
            <person name="Fan W."/>
        </authorList>
    </citation>
    <scope>NUCLEOTIDE SEQUENCE [LARGE SCALE GENOMIC DNA]</scope>
    <source>
        <strain evidence="5">SZHN2017</strain>
        <tissue evidence="5">Muscle</tissue>
    </source>
</reference>
<comment type="caution">
    <text evidence="5">The sequence shown here is derived from an EMBL/GenBank/DDBJ whole genome shotgun (WGS) entry which is preliminary data.</text>
</comment>
<name>A0A2T7NTV5_POMCA</name>
<dbReference type="SMART" id="SM01292">
    <property type="entry name" value="N1221"/>
    <property type="match status" value="1"/>
</dbReference>
<dbReference type="InterPro" id="IPR012486">
    <property type="entry name" value="Far11/STRP_N"/>
</dbReference>
<dbReference type="STRING" id="400727.A0A2T7NTV5"/>
<evidence type="ECO:0000313" key="5">
    <source>
        <dbReference type="EMBL" id="PVD24576.1"/>
    </source>
</evidence>
<accession>A0A2T7NTV5</accession>
<evidence type="ECO:0000313" key="6">
    <source>
        <dbReference type="Proteomes" id="UP000245119"/>
    </source>
</evidence>
<feature type="compositionally biased region" description="Basic and acidic residues" evidence="2">
    <location>
        <begin position="425"/>
        <end position="438"/>
    </location>
</feature>
<feature type="domain" description="Far11/STRP C-terminal" evidence="4">
    <location>
        <begin position="502"/>
        <end position="859"/>
    </location>
</feature>
<proteinExistence type="inferred from homology"/>
<dbReference type="PANTHER" id="PTHR13239:SF4">
    <property type="entry name" value="AT25231P"/>
    <property type="match status" value="1"/>
</dbReference>
<dbReference type="GO" id="GO:0007010">
    <property type="term" value="P:cytoskeleton organization"/>
    <property type="evidence" value="ECO:0007669"/>
    <property type="project" value="TreeGrafter"/>
</dbReference>
<protein>
    <recommendedName>
        <fullName evidence="7">Far11/STRP C-terminal domain-containing protein</fullName>
    </recommendedName>
</protein>
<dbReference type="OrthoDB" id="18234at2759"/>
<dbReference type="AlphaFoldDB" id="A0A2T7NTV5"/>
<organism evidence="5 6">
    <name type="scientific">Pomacea canaliculata</name>
    <name type="common">Golden apple snail</name>
    <dbReference type="NCBI Taxonomy" id="400727"/>
    <lineage>
        <taxon>Eukaryota</taxon>
        <taxon>Metazoa</taxon>
        <taxon>Spiralia</taxon>
        <taxon>Lophotrochozoa</taxon>
        <taxon>Mollusca</taxon>
        <taxon>Gastropoda</taxon>
        <taxon>Caenogastropoda</taxon>
        <taxon>Architaenioglossa</taxon>
        <taxon>Ampullarioidea</taxon>
        <taxon>Ampullariidae</taxon>
        <taxon>Pomacea</taxon>
    </lineage>
</organism>